<dbReference type="Gene3D" id="3.40.190.290">
    <property type="match status" value="1"/>
</dbReference>
<sequence>MELRVLRYFQAVVREQNISRAADELHVSQPAVSRQLKSLEDELGITLFERGSRSIELTSSGEYFANQVDQILSLTDKTLKNIHENQDVAGSIVIGSAETRIFLNIAQTVSHLRKNYPNIQTNIISTNADDVRNHLKTGFFDFGVVMEPANKTDYDFINLPGESRWGLLVPNSSPIAKKDHLTLDDLEGKDLIVSRQKGMMELLENWYGESTPKFNVVATYTLLYNASLLVSAGVGYALALDGIVNTNQSDLTFVPLTPRKTSGASLVWRKGIRLSAAADTFLKQLRSDLN</sequence>
<dbReference type="RefSeq" id="WP_125675609.1">
    <property type="nucleotide sequence ID" value="NZ_JBHTOI010000021.1"/>
</dbReference>
<dbReference type="InterPro" id="IPR036388">
    <property type="entry name" value="WH-like_DNA-bd_sf"/>
</dbReference>
<dbReference type="EMBL" id="JBHTOI010000021">
    <property type="protein sequence ID" value="MFD1417826.1"/>
    <property type="molecule type" value="Genomic_DNA"/>
</dbReference>
<reference evidence="7" key="1">
    <citation type="journal article" date="2019" name="Int. J. Syst. Evol. Microbiol.">
        <title>The Global Catalogue of Microorganisms (GCM) 10K type strain sequencing project: providing services to taxonomists for standard genome sequencing and annotation.</title>
        <authorList>
            <consortium name="The Broad Institute Genomics Platform"/>
            <consortium name="The Broad Institute Genome Sequencing Center for Infectious Disease"/>
            <person name="Wu L."/>
            <person name="Ma J."/>
        </authorList>
    </citation>
    <scope>NUCLEOTIDE SEQUENCE [LARGE SCALE GENOMIC DNA]</scope>
    <source>
        <strain evidence="7">CCM 8936</strain>
    </source>
</reference>
<dbReference type="InterPro" id="IPR050950">
    <property type="entry name" value="HTH-type_LysR_regulators"/>
</dbReference>
<dbReference type="CDD" id="cd05466">
    <property type="entry name" value="PBP2_LTTR_substrate"/>
    <property type="match status" value="1"/>
</dbReference>
<dbReference type="PANTHER" id="PTHR30419">
    <property type="entry name" value="HTH-TYPE TRANSCRIPTIONAL REGULATOR YBHD"/>
    <property type="match status" value="1"/>
</dbReference>
<dbReference type="PRINTS" id="PR00039">
    <property type="entry name" value="HTHLYSR"/>
</dbReference>
<dbReference type="InterPro" id="IPR036390">
    <property type="entry name" value="WH_DNA-bd_sf"/>
</dbReference>
<dbReference type="PANTHER" id="PTHR30419:SF8">
    <property type="entry name" value="NITROGEN ASSIMILATION TRANSCRIPTIONAL ACTIVATOR-RELATED"/>
    <property type="match status" value="1"/>
</dbReference>
<accession>A0ABW4BSI0</accession>
<dbReference type="SUPFAM" id="SSF46785">
    <property type="entry name" value="Winged helix' DNA-binding domain"/>
    <property type="match status" value="1"/>
</dbReference>
<dbReference type="SUPFAM" id="SSF53850">
    <property type="entry name" value="Periplasmic binding protein-like II"/>
    <property type="match status" value="1"/>
</dbReference>
<dbReference type="Gene3D" id="1.10.10.10">
    <property type="entry name" value="Winged helix-like DNA-binding domain superfamily/Winged helix DNA-binding domain"/>
    <property type="match status" value="1"/>
</dbReference>
<dbReference type="Pfam" id="PF00126">
    <property type="entry name" value="HTH_1"/>
    <property type="match status" value="1"/>
</dbReference>
<comment type="caution">
    <text evidence="6">The sequence shown here is derived from an EMBL/GenBank/DDBJ whole genome shotgun (WGS) entry which is preliminary data.</text>
</comment>
<dbReference type="InterPro" id="IPR000847">
    <property type="entry name" value="LysR_HTH_N"/>
</dbReference>
<evidence type="ECO:0000256" key="1">
    <source>
        <dbReference type="ARBA" id="ARBA00009437"/>
    </source>
</evidence>
<evidence type="ECO:0000256" key="2">
    <source>
        <dbReference type="ARBA" id="ARBA00023015"/>
    </source>
</evidence>
<dbReference type="Pfam" id="PF03466">
    <property type="entry name" value="LysR_substrate"/>
    <property type="match status" value="1"/>
</dbReference>
<evidence type="ECO:0000256" key="3">
    <source>
        <dbReference type="ARBA" id="ARBA00023125"/>
    </source>
</evidence>
<evidence type="ECO:0000256" key="4">
    <source>
        <dbReference type="ARBA" id="ARBA00023163"/>
    </source>
</evidence>
<evidence type="ECO:0000313" key="7">
    <source>
        <dbReference type="Proteomes" id="UP001597251"/>
    </source>
</evidence>
<name>A0ABW4BSI0_9LACO</name>
<organism evidence="6 7">
    <name type="scientific">Companilactobacillus keshanensis</name>
    <dbReference type="NCBI Taxonomy" id="2486003"/>
    <lineage>
        <taxon>Bacteria</taxon>
        <taxon>Bacillati</taxon>
        <taxon>Bacillota</taxon>
        <taxon>Bacilli</taxon>
        <taxon>Lactobacillales</taxon>
        <taxon>Lactobacillaceae</taxon>
        <taxon>Companilactobacillus</taxon>
    </lineage>
</organism>
<dbReference type="InterPro" id="IPR005119">
    <property type="entry name" value="LysR_subst-bd"/>
</dbReference>
<keyword evidence="4" id="KW-0804">Transcription</keyword>
<evidence type="ECO:0000313" key="6">
    <source>
        <dbReference type="EMBL" id="MFD1417826.1"/>
    </source>
</evidence>
<gene>
    <name evidence="6" type="ORF">ACFQ42_03490</name>
</gene>
<comment type="similarity">
    <text evidence="1">Belongs to the LysR transcriptional regulatory family.</text>
</comment>
<keyword evidence="2" id="KW-0805">Transcription regulation</keyword>
<proteinExistence type="inferred from homology"/>
<keyword evidence="3" id="KW-0238">DNA-binding</keyword>
<dbReference type="PROSITE" id="PS50931">
    <property type="entry name" value="HTH_LYSR"/>
    <property type="match status" value="1"/>
</dbReference>
<protein>
    <submittedName>
        <fullName evidence="6">LysR family transcriptional regulator</fullName>
    </submittedName>
</protein>
<feature type="domain" description="HTH lysR-type" evidence="5">
    <location>
        <begin position="1"/>
        <end position="58"/>
    </location>
</feature>
<dbReference type="Proteomes" id="UP001597251">
    <property type="component" value="Unassembled WGS sequence"/>
</dbReference>
<evidence type="ECO:0000259" key="5">
    <source>
        <dbReference type="PROSITE" id="PS50931"/>
    </source>
</evidence>
<keyword evidence="7" id="KW-1185">Reference proteome</keyword>